<keyword evidence="2" id="KW-0472">Membrane</keyword>
<dbReference type="InterPro" id="IPR045428">
    <property type="entry name" value="EACC1"/>
</dbReference>
<proteinExistence type="predicted"/>
<dbReference type="Proteomes" id="UP001551482">
    <property type="component" value="Unassembled WGS sequence"/>
</dbReference>
<dbReference type="EMBL" id="JBEZFP010000086">
    <property type="protein sequence ID" value="MEU8137353.1"/>
    <property type="molecule type" value="Genomic_DNA"/>
</dbReference>
<evidence type="ECO:0000256" key="1">
    <source>
        <dbReference type="SAM" id="MobiDB-lite"/>
    </source>
</evidence>
<protein>
    <submittedName>
        <fullName evidence="3">Uncharacterized protein</fullName>
    </submittedName>
</protein>
<gene>
    <name evidence="3" type="ORF">AB0C36_28050</name>
</gene>
<organism evidence="3 4">
    <name type="scientific">Streptodolium elevatio</name>
    <dbReference type="NCBI Taxonomy" id="3157996"/>
    <lineage>
        <taxon>Bacteria</taxon>
        <taxon>Bacillati</taxon>
        <taxon>Actinomycetota</taxon>
        <taxon>Actinomycetes</taxon>
        <taxon>Kitasatosporales</taxon>
        <taxon>Streptomycetaceae</taxon>
        <taxon>Streptodolium</taxon>
    </lineage>
</organism>
<evidence type="ECO:0000313" key="3">
    <source>
        <dbReference type="EMBL" id="MEU8137353.1"/>
    </source>
</evidence>
<accession>A0ABV3DNM7</accession>
<dbReference type="RefSeq" id="WP_358359123.1">
    <property type="nucleotide sequence ID" value="NZ_JBEZFP010000086.1"/>
</dbReference>
<feature type="transmembrane region" description="Helical" evidence="2">
    <location>
        <begin position="52"/>
        <end position="73"/>
    </location>
</feature>
<comment type="caution">
    <text evidence="3">The sequence shown here is derived from an EMBL/GenBank/DDBJ whole genome shotgun (WGS) entry which is preliminary data.</text>
</comment>
<dbReference type="Pfam" id="PF19953">
    <property type="entry name" value="EACC1"/>
    <property type="match status" value="1"/>
</dbReference>
<keyword evidence="4" id="KW-1185">Reference proteome</keyword>
<evidence type="ECO:0000256" key="2">
    <source>
        <dbReference type="SAM" id="Phobius"/>
    </source>
</evidence>
<sequence>MESRLMVEGSEGPESVADLRDWLGDEDLLHGRVRVPVYAPRPGDMGAWSDTLLVAVGTGGAVTALARSLAVYLRQPRRRTVRVKVVAPDGSRTELTVQHARNVAEVEQLLRTALHSDAADGAADDGATDDGAAALPDGPSTGGAPDTGP</sequence>
<feature type="region of interest" description="Disordered" evidence="1">
    <location>
        <begin position="119"/>
        <end position="149"/>
    </location>
</feature>
<keyword evidence="2" id="KW-0812">Transmembrane</keyword>
<name>A0ABV3DNM7_9ACTN</name>
<evidence type="ECO:0000313" key="4">
    <source>
        <dbReference type="Proteomes" id="UP001551482"/>
    </source>
</evidence>
<keyword evidence="2" id="KW-1133">Transmembrane helix</keyword>
<reference evidence="3 4" key="1">
    <citation type="submission" date="2024-06" db="EMBL/GenBank/DDBJ databases">
        <title>The Natural Products Discovery Center: Release of the First 8490 Sequenced Strains for Exploring Actinobacteria Biosynthetic Diversity.</title>
        <authorList>
            <person name="Kalkreuter E."/>
            <person name="Kautsar S.A."/>
            <person name="Yang D."/>
            <person name="Bader C.D."/>
            <person name="Teijaro C.N."/>
            <person name="Fluegel L."/>
            <person name="Davis C.M."/>
            <person name="Simpson J.R."/>
            <person name="Lauterbach L."/>
            <person name="Steele A.D."/>
            <person name="Gui C."/>
            <person name="Meng S."/>
            <person name="Li G."/>
            <person name="Viehrig K."/>
            <person name="Ye F."/>
            <person name="Su P."/>
            <person name="Kiefer A.F."/>
            <person name="Nichols A."/>
            <person name="Cepeda A.J."/>
            <person name="Yan W."/>
            <person name="Fan B."/>
            <person name="Jiang Y."/>
            <person name="Adhikari A."/>
            <person name="Zheng C.-J."/>
            <person name="Schuster L."/>
            <person name="Cowan T.M."/>
            <person name="Smanski M.J."/>
            <person name="Chevrette M.G."/>
            <person name="De Carvalho L.P.S."/>
            <person name="Shen B."/>
        </authorList>
    </citation>
    <scope>NUCLEOTIDE SEQUENCE [LARGE SCALE GENOMIC DNA]</scope>
    <source>
        <strain evidence="3 4">NPDC048946</strain>
    </source>
</reference>